<dbReference type="STRING" id="213810.RUM_06030"/>
<dbReference type="Proteomes" id="UP000007054">
    <property type="component" value="Chromosome"/>
</dbReference>
<dbReference type="PATRIC" id="fig|213810.4.peg.509"/>
<evidence type="ECO:0000313" key="2">
    <source>
        <dbReference type="Proteomes" id="UP000007054"/>
    </source>
</evidence>
<organism evidence="1 2">
    <name type="scientific">Ruminococcus champanellensis (strain DSM 18848 / JCM 17042 / KCTC 15320 / 18P13)</name>
    <dbReference type="NCBI Taxonomy" id="213810"/>
    <lineage>
        <taxon>Bacteria</taxon>
        <taxon>Bacillati</taxon>
        <taxon>Bacillota</taxon>
        <taxon>Clostridia</taxon>
        <taxon>Eubacteriales</taxon>
        <taxon>Oscillospiraceae</taxon>
        <taxon>Ruminococcus</taxon>
    </lineage>
</organism>
<accession>D4LB25</accession>
<reference evidence="1" key="1">
    <citation type="submission" date="2010-03" db="EMBL/GenBank/DDBJ databases">
        <title>The genome sequence of Ruminococcus sp. 18P13.</title>
        <authorList>
            <consortium name="metaHIT consortium -- http://www.metahit.eu/"/>
            <person name="Pajon A."/>
            <person name="Turner K."/>
            <person name="Parkhill J."/>
            <person name="Bernalier A."/>
        </authorList>
    </citation>
    <scope>NUCLEOTIDE SEQUENCE [LARGE SCALE GENOMIC DNA]</scope>
    <source>
        <strain evidence="1">Type strain: 18P13</strain>
    </source>
</reference>
<keyword evidence="2" id="KW-1185">Reference proteome</keyword>
<dbReference type="AlphaFoldDB" id="D4LB25"/>
<proteinExistence type="predicted"/>
<dbReference type="GeneID" id="83155412"/>
<gene>
    <name evidence="1" type="ordered locus">RUM_06030</name>
</gene>
<evidence type="ECO:0000313" key="1">
    <source>
        <dbReference type="EMBL" id="CBL16820.1"/>
    </source>
</evidence>
<dbReference type="KEGG" id="rch:RUM_06030"/>
<dbReference type="EMBL" id="FP929052">
    <property type="protein sequence ID" value="CBL16820.1"/>
    <property type="molecule type" value="Genomic_DNA"/>
</dbReference>
<name>D4LB25_RUMC1</name>
<dbReference type="HOGENOM" id="CLU_2452772_0_0_9"/>
<dbReference type="RefSeq" id="WP_015557727.1">
    <property type="nucleotide sequence ID" value="NC_021039.1"/>
</dbReference>
<protein>
    <submittedName>
        <fullName evidence="1">Uncharacterized protein</fullName>
    </submittedName>
</protein>
<reference evidence="1" key="2">
    <citation type="submission" date="2010-03" db="EMBL/GenBank/DDBJ databases">
        <authorList>
            <person name="Pajon A."/>
        </authorList>
    </citation>
    <scope>NUCLEOTIDE SEQUENCE</scope>
    <source>
        <strain evidence="1">Type strain: 18P13</strain>
    </source>
</reference>
<dbReference type="BioCyc" id="RCHA213810:RUM_RS02905-MONOMER"/>
<sequence length="89" mass="10349">MGKLVQRYIVRLTYRGEQRYLYTRRAAVGDPALARSFARRHAAEQFYAECVFRSPGVVGEVLSVWLEQKHDRRSGGTVYYVPPEQDKKI</sequence>